<organism evidence="5 6">
    <name type="scientific">Periconia digitata</name>
    <dbReference type="NCBI Taxonomy" id="1303443"/>
    <lineage>
        <taxon>Eukaryota</taxon>
        <taxon>Fungi</taxon>
        <taxon>Dikarya</taxon>
        <taxon>Ascomycota</taxon>
        <taxon>Pezizomycotina</taxon>
        <taxon>Dothideomycetes</taxon>
        <taxon>Pleosporomycetidae</taxon>
        <taxon>Pleosporales</taxon>
        <taxon>Massarineae</taxon>
        <taxon>Periconiaceae</taxon>
        <taxon>Periconia</taxon>
    </lineage>
</organism>
<feature type="region of interest" description="Disordered" evidence="3">
    <location>
        <begin position="478"/>
        <end position="526"/>
    </location>
</feature>
<dbReference type="GO" id="GO:0031623">
    <property type="term" value="P:receptor internalization"/>
    <property type="evidence" value="ECO:0007669"/>
    <property type="project" value="TreeGrafter"/>
</dbReference>
<dbReference type="Gene3D" id="1.20.120.1240">
    <property type="entry name" value="Dynamin, middle domain"/>
    <property type="match status" value="1"/>
</dbReference>
<dbReference type="GO" id="GO:0005737">
    <property type="term" value="C:cytoplasm"/>
    <property type="evidence" value="ECO:0007669"/>
    <property type="project" value="TreeGrafter"/>
</dbReference>
<dbReference type="Pfam" id="PF00350">
    <property type="entry name" value="Dynamin_N"/>
    <property type="match status" value="1"/>
</dbReference>
<dbReference type="PANTHER" id="PTHR11566">
    <property type="entry name" value="DYNAMIN"/>
    <property type="match status" value="1"/>
</dbReference>
<dbReference type="EMBL" id="CAOQHR010000003">
    <property type="protein sequence ID" value="CAI6331704.1"/>
    <property type="molecule type" value="Genomic_DNA"/>
</dbReference>
<comment type="caution">
    <text evidence="5">The sequence shown here is derived from an EMBL/GenBank/DDBJ whole genome shotgun (WGS) entry which is preliminary data.</text>
</comment>
<accession>A0A9W4XKC4</accession>
<evidence type="ECO:0000313" key="6">
    <source>
        <dbReference type="Proteomes" id="UP001152607"/>
    </source>
</evidence>
<feature type="region of interest" description="Disordered" evidence="3">
    <location>
        <begin position="1"/>
        <end position="42"/>
    </location>
</feature>
<dbReference type="InterPro" id="IPR022812">
    <property type="entry name" value="Dynamin"/>
</dbReference>
<evidence type="ECO:0000256" key="3">
    <source>
        <dbReference type="SAM" id="MobiDB-lite"/>
    </source>
</evidence>
<protein>
    <recommendedName>
        <fullName evidence="4">GED domain-containing protein</fullName>
    </recommendedName>
</protein>
<dbReference type="InterPro" id="IPR003130">
    <property type="entry name" value="GED"/>
</dbReference>
<dbReference type="PROSITE" id="PS51388">
    <property type="entry name" value="GED"/>
    <property type="match status" value="1"/>
</dbReference>
<dbReference type="Gene3D" id="3.40.50.300">
    <property type="entry name" value="P-loop containing nucleotide triphosphate hydrolases"/>
    <property type="match status" value="1"/>
</dbReference>
<dbReference type="InterPro" id="IPR000375">
    <property type="entry name" value="Dynamin_stalk"/>
</dbReference>
<dbReference type="Pfam" id="PF01031">
    <property type="entry name" value="Dynamin_M"/>
    <property type="match status" value="1"/>
</dbReference>
<dbReference type="GO" id="GO:0008017">
    <property type="term" value="F:microtubule binding"/>
    <property type="evidence" value="ECO:0007669"/>
    <property type="project" value="TreeGrafter"/>
</dbReference>
<dbReference type="InterPro" id="IPR045063">
    <property type="entry name" value="Dynamin_N"/>
</dbReference>
<evidence type="ECO:0000313" key="5">
    <source>
        <dbReference type="EMBL" id="CAI6331704.1"/>
    </source>
</evidence>
<dbReference type="Proteomes" id="UP001152607">
    <property type="component" value="Unassembled WGS sequence"/>
</dbReference>
<dbReference type="InterPro" id="IPR001401">
    <property type="entry name" value="Dynamin_GTPase"/>
</dbReference>
<keyword evidence="1" id="KW-0547">Nucleotide-binding</keyword>
<evidence type="ECO:0000256" key="2">
    <source>
        <dbReference type="ARBA" id="ARBA00023134"/>
    </source>
</evidence>
<sequence length="831" mass="94448">MARATRSSARHMESNGDGSAPISTSTVPQEKASIPSTDHADCTNPALGTLSEAITEAHSAIAKLEALGLSQREKIPLPRCVVLGEQSTGKSSVIEAISGITTPRSTDTCTRCALYIQLQPTKDQWHARVCLRKSYVWDGKKRTRFPFWRQTEIVEEEFKSTTSLVELEHIIADAQLATLTPYSGAEPCEFSPNVVCIYVSCPTLEQPLSFYDLPGIIGQTEEDRNQYLVKFVKDLVCEYIQDSLVLVVCSLENDIANSVASGLARTHKVTNHCIRVLTKPDRLPVGSREDKLREVLAGNNFKLGHGYFVVKNPGQSDLDNKLTHGEARSMEDHFFTNNEPWATTFGGFHDQFGTNNLRAYLSDKLAAQILGNLPQIRKDTIQRLAQVETDLSHLPQPPANPMRTVTDLILNFSNHIGKEMQADLRNRSWHNEWEKIHQQLFKDLESMKPKLRVRGDRDVGIFPVSADNTADNAILITDDEGDTSPAAQTPVAGMPSTPKKRKWDVDSTSETSSPFKRPAAPDGDAEDKKYSQFKMVFMLDDMAKYLNQSKSRLPDLLDPRAVEDLIHEALQHWEEPLRAFFYILGRKIESNVKAIFQHHFGRWSSSPIYNESWKIVLEILKSSLAELHMMALHSLNDEREGPVVFFESTASEEHERMRDLYRDARTRYRSSIYQKEYREYTNRHPVDLDKLRRDEKVWSLITAEPYENEINLIAKVTSYYEIASRRFYEAIAIRVQSKFFKRLRTDLRDELESNLGINEIMTGGQQAVYLLAEDSHRLDMRNQLLSTQGTLKQALAHLDEVDHKYGLANMQEQEQEDAADENDELAEDLEN</sequence>
<dbReference type="GO" id="GO:0005874">
    <property type="term" value="C:microtubule"/>
    <property type="evidence" value="ECO:0007669"/>
    <property type="project" value="TreeGrafter"/>
</dbReference>
<dbReference type="GO" id="GO:0005525">
    <property type="term" value="F:GTP binding"/>
    <property type="evidence" value="ECO:0007669"/>
    <property type="project" value="InterPro"/>
</dbReference>
<dbReference type="GO" id="GO:0005886">
    <property type="term" value="C:plasma membrane"/>
    <property type="evidence" value="ECO:0007669"/>
    <property type="project" value="TreeGrafter"/>
</dbReference>
<evidence type="ECO:0000256" key="1">
    <source>
        <dbReference type="ARBA" id="ARBA00022741"/>
    </source>
</evidence>
<dbReference type="OrthoDB" id="5061070at2759"/>
<feature type="domain" description="GED" evidence="4">
    <location>
        <begin position="709"/>
        <end position="806"/>
    </location>
</feature>
<dbReference type="CDD" id="cd08771">
    <property type="entry name" value="DLP_1"/>
    <property type="match status" value="1"/>
</dbReference>
<feature type="compositionally biased region" description="Acidic residues" evidence="3">
    <location>
        <begin position="813"/>
        <end position="831"/>
    </location>
</feature>
<dbReference type="PRINTS" id="PR00195">
    <property type="entry name" value="DYNAMIN"/>
</dbReference>
<keyword evidence="2" id="KW-0342">GTP-binding</keyword>
<gene>
    <name evidence="5" type="ORF">PDIGIT_LOCUS4732</name>
</gene>
<keyword evidence="6" id="KW-1185">Reference proteome</keyword>
<reference evidence="5" key="1">
    <citation type="submission" date="2023-01" db="EMBL/GenBank/DDBJ databases">
        <authorList>
            <person name="Van Ghelder C."/>
            <person name="Rancurel C."/>
        </authorList>
    </citation>
    <scope>NUCLEOTIDE SEQUENCE</scope>
    <source>
        <strain evidence="5">CNCM I-4278</strain>
    </source>
</reference>
<name>A0A9W4XKC4_9PLEO</name>
<dbReference type="InterPro" id="IPR027417">
    <property type="entry name" value="P-loop_NTPase"/>
</dbReference>
<dbReference type="AlphaFoldDB" id="A0A9W4XKC4"/>
<dbReference type="SUPFAM" id="SSF52540">
    <property type="entry name" value="P-loop containing nucleoside triphosphate hydrolases"/>
    <property type="match status" value="1"/>
</dbReference>
<dbReference type="InterPro" id="IPR020850">
    <property type="entry name" value="GED_dom"/>
</dbReference>
<dbReference type="PANTHER" id="PTHR11566:SF131">
    <property type="entry name" value="GTPASE, PUTATIVE (AFU_ORTHOLOGUE AFUA_6G07630)-RELATED"/>
    <property type="match status" value="1"/>
</dbReference>
<dbReference type="GO" id="GO:0003924">
    <property type="term" value="F:GTPase activity"/>
    <property type="evidence" value="ECO:0007669"/>
    <property type="project" value="InterPro"/>
</dbReference>
<feature type="region of interest" description="Disordered" evidence="3">
    <location>
        <begin position="812"/>
        <end position="831"/>
    </location>
</feature>
<evidence type="ECO:0000259" key="4">
    <source>
        <dbReference type="PROSITE" id="PS51388"/>
    </source>
</evidence>
<dbReference type="Pfam" id="PF02212">
    <property type="entry name" value="GED"/>
    <property type="match status" value="1"/>
</dbReference>
<proteinExistence type="predicted"/>
<dbReference type="SMART" id="SM00053">
    <property type="entry name" value="DYNc"/>
    <property type="match status" value="1"/>
</dbReference>